<evidence type="ECO:0000313" key="4">
    <source>
        <dbReference type="Proteomes" id="UP000294359"/>
    </source>
</evidence>
<reference evidence="3 4" key="2">
    <citation type="submission" date="2019-03" db="EMBL/GenBank/DDBJ databases">
        <title>Draft Genome Sequences of Six Type Strains of the Genus Massilia.</title>
        <authorList>
            <person name="Miess H."/>
            <person name="Frediansyhah A."/>
            <person name="Gross H."/>
        </authorList>
    </citation>
    <scope>NUCLEOTIDE SEQUENCE [LARGE SCALE GENOMIC DNA]</scope>
    <source>
        <strain evidence="3 4">DSM 17505</strain>
    </source>
</reference>
<evidence type="ECO:0000259" key="1">
    <source>
        <dbReference type="Pfam" id="PF07589"/>
    </source>
</evidence>
<dbReference type="AlphaFoldDB" id="A0A4P7BAP4"/>
<protein>
    <submittedName>
        <fullName evidence="3">PEP-CTERM sorting domain-containing protein</fullName>
    </submittedName>
</protein>
<dbReference type="Pfam" id="PF07589">
    <property type="entry name" value="PEP-CTERM"/>
    <property type="match status" value="1"/>
</dbReference>
<proteinExistence type="predicted"/>
<evidence type="ECO:0000313" key="5">
    <source>
        <dbReference type="Proteomes" id="UP000619512"/>
    </source>
</evidence>
<dbReference type="Proteomes" id="UP000294359">
    <property type="component" value="Chromosome"/>
</dbReference>
<dbReference type="RefSeq" id="WP_134383420.1">
    <property type="nucleotide sequence ID" value="NZ_BMWW01000009.1"/>
</dbReference>
<name>A0A4P7BAP4_9BURK</name>
<reference evidence="2" key="1">
    <citation type="journal article" date="2014" name="Int. J. Syst. Evol. Microbiol.">
        <title>Complete genome sequence of Corynebacterium casei LMG S-19264T (=DSM 44701T), isolated from a smear-ripened cheese.</title>
        <authorList>
            <consortium name="US DOE Joint Genome Institute (JGI-PGF)"/>
            <person name="Walter F."/>
            <person name="Albersmeier A."/>
            <person name="Kalinowski J."/>
            <person name="Ruckert C."/>
        </authorList>
    </citation>
    <scope>NUCLEOTIDE SEQUENCE</scope>
    <source>
        <strain evidence="2">KCTC 12344</strain>
    </source>
</reference>
<dbReference type="EMBL" id="CP038026">
    <property type="protein sequence ID" value="QBQ35180.1"/>
    <property type="molecule type" value="Genomic_DNA"/>
</dbReference>
<dbReference type="Proteomes" id="UP000619512">
    <property type="component" value="Unassembled WGS sequence"/>
</dbReference>
<dbReference type="InterPro" id="IPR013424">
    <property type="entry name" value="Ice-binding_C"/>
</dbReference>
<organism evidence="2 5">
    <name type="scientific">Pseudoduganella plicata</name>
    <dbReference type="NCBI Taxonomy" id="321984"/>
    <lineage>
        <taxon>Bacteria</taxon>
        <taxon>Pseudomonadati</taxon>
        <taxon>Pseudomonadota</taxon>
        <taxon>Betaproteobacteria</taxon>
        <taxon>Burkholderiales</taxon>
        <taxon>Oxalobacteraceae</taxon>
        <taxon>Telluria group</taxon>
        <taxon>Pseudoduganella</taxon>
    </lineage>
</organism>
<evidence type="ECO:0000313" key="2">
    <source>
        <dbReference type="EMBL" id="GGZ05263.1"/>
    </source>
</evidence>
<accession>A0A4P7BAP4</accession>
<gene>
    <name evidence="3" type="ORF">E1742_02605</name>
    <name evidence="2" type="ORF">GCM10007388_43630</name>
</gene>
<dbReference type="OrthoDB" id="9970659at2"/>
<reference evidence="2" key="3">
    <citation type="submission" date="2022-12" db="EMBL/GenBank/DDBJ databases">
        <authorList>
            <person name="Sun Q."/>
            <person name="Kim S."/>
        </authorList>
    </citation>
    <scope>NUCLEOTIDE SEQUENCE</scope>
    <source>
        <strain evidence="2">KCTC 12344</strain>
    </source>
</reference>
<sequence>MDLYRVPGTPAASELQGSISLRISLLNLTTGEEIIQFADPALNRALRFADGQSDTSMIYDPGTLSFAIDLGTLLPAYDYELRVVHGAHAWAVLAVPEPSSGNLYLAGVLVVGAFALRRRVAPAGVDNAA</sequence>
<evidence type="ECO:0000313" key="3">
    <source>
        <dbReference type="EMBL" id="QBQ35180.1"/>
    </source>
</evidence>
<keyword evidence="4" id="KW-1185">Reference proteome</keyword>
<dbReference type="EMBL" id="BMWW01000009">
    <property type="protein sequence ID" value="GGZ05263.1"/>
    <property type="molecule type" value="Genomic_DNA"/>
</dbReference>
<feature type="domain" description="Ice-binding protein C-terminal" evidence="1">
    <location>
        <begin position="94"/>
        <end position="119"/>
    </location>
</feature>